<dbReference type="GO" id="GO:0004888">
    <property type="term" value="F:transmembrane signaling receptor activity"/>
    <property type="evidence" value="ECO:0007669"/>
    <property type="project" value="InterPro"/>
</dbReference>
<keyword evidence="13" id="KW-1185">Reference proteome</keyword>
<feature type="signal peptide" evidence="10">
    <location>
        <begin position="1"/>
        <end position="22"/>
    </location>
</feature>
<dbReference type="CDD" id="cd00096">
    <property type="entry name" value="Ig"/>
    <property type="match status" value="1"/>
</dbReference>
<evidence type="ECO:0000256" key="9">
    <source>
        <dbReference type="SAM" id="Phobius"/>
    </source>
</evidence>
<dbReference type="Gene3D" id="2.60.40.10">
    <property type="entry name" value="Immunoglobulins"/>
    <property type="match status" value="3"/>
</dbReference>
<evidence type="ECO:0000256" key="3">
    <source>
        <dbReference type="ARBA" id="ARBA00022729"/>
    </source>
</evidence>
<dbReference type="Pfam" id="PF07679">
    <property type="entry name" value="I-set"/>
    <property type="match status" value="1"/>
</dbReference>
<dbReference type="PANTHER" id="PTHR44337:SF20">
    <property type="entry name" value="CARCINOEMBRYONIC ANTIGEN-RELATED CELL ADHESION MOLECULE 5-RELATED"/>
    <property type="match status" value="1"/>
</dbReference>
<dbReference type="InterPro" id="IPR007110">
    <property type="entry name" value="Ig-like_dom"/>
</dbReference>
<dbReference type="PANTHER" id="PTHR44337">
    <property type="entry name" value="CARCINOEMBRYONIC ANTIGEN-RELATED CELL ADHESION MOLECULE 8"/>
    <property type="match status" value="1"/>
</dbReference>
<dbReference type="InterPro" id="IPR003110">
    <property type="entry name" value="Phos_immunorcpt_sig_ITAM"/>
</dbReference>
<dbReference type="InterPro" id="IPR013783">
    <property type="entry name" value="Ig-like_fold"/>
</dbReference>
<comment type="caution">
    <text evidence="12">The sequence shown here is derived from an EMBL/GenBank/DDBJ whole genome shotgun (WGS) entry which is preliminary data.</text>
</comment>
<dbReference type="InterPro" id="IPR003598">
    <property type="entry name" value="Ig_sub2"/>
</dbReference>
<dbReference type="SUPFAM" id="SSF48726">
    <property type="entry name" value="Immunoglobulin"/>
    <property type="match status" value="3"/>
</dbReference>
<feature type="domain" description="Ig-like" evidence="11">
    <location>
        <begin position="67"/>
        <end position="159"/>
    </location>
</feature>
<reference evidence="12" key="1">
    <citation type="submission" date="2022-02" db="EMBL/GenBank/DDBJ databases">
        <title>Atlantic sturgeon de novo genome assembly.</title>
        <authorList>
            <person name="Stock M."/>
            <person name="Klopp C."/>
            <person name="Guiguen Y."/>
            <person name="Cabau C."/>
            <person name="Parinello H."/>
            <person name="Santidrian Yebra-Pimentel E."/>
            <person name="Kuhl H."/>
            <person name="Dirks R.P."/>
            <person name="Guessner J."/>
            <person name="Wuertz S."/>
            <person name="Du K."/>
            <person name="Schartl M."/>
        </authorList>
    </citation>
    <scope>NUCLEOTIDE SEQUENCE</scope>
    <source>
        <strain evidence="12">STURGEONOMICS-FGT-2020</strain>
        <tissue evidence="12">Whole blood</tissue>
    </source>
</reference>
<evidence type="ECO:0000313" key="12">
    <source>
        <dbReference type="EMBL" id="KAK1155149.1"/>
    </source>
</evidence>
<protein>
    <submittedName>
        <fullName evidence="12">Carcinoembryonic antigen-related cell adhesion molecule 5-like isoform X1</fullName>
    </submittedName>
</protein>
<evidence type="ECO:0000256" key="2">
    <source>
        <dbReference type="ARBA" id="ARBA00022692"/>
    </source>
</evidence>
<dbReference type="InterPro" id="IPR052598">
    <property type="entry name" value="IgSF_CEA-related"/>
</dbReference>
<keyword evidence="4 9" id="KW-1133">Transmembrane helix</keyword>
<keyword evidence="8" id="KW-0393">Immunoglobulin domain</keyword>
<organism evidence="12 13">
    <name type="scientific">Acipenser oxyrinchus oxyrinchus</name>
    <dbReference type="NCBI Taxonomy" id="40147"/>
    <lineage>
        <taxon>Eukaryota</taxon>
        <taxon>Metazoa</taxon>
        <taxon>Chordata</taxon>
        <taxon>Craniata</taxon>
        <taxon>Vertebrata</taxon>
        <taxon>Euteleostomi</taxon>
        <taxon>Actinopterygii</taxon>
        <taxon>Chondrostei</taxon>
        <taxon>Acipenseriformes</taxon>
        <taxon>Acipenseridae</taxon>
        <taxon>Acipenser</taxon>
    </lineage>
</organism>
<keyword evidence="6" id="KW-1015">Disulfide bond</keyword>
<comment type="subcellular location">
    <subcellularLocation>
        <location evidence="1">Membrane</location>
        <topology evidence="1">Single-pass type I membrane protein</topology>
    </subcellularLocation>
</comment>
<sequence length="590" mass="63429">MENSQAALLTLGFLLFLKGCETLASERSTNLAVGVGEDVQLKINPPVAVFVSDLMKKEILSLLFTEPITNVNVKPSLAQPIANQTLKLTCEVLGSQIVSSRLWLKDGQPLSTSDRITFSVDSSVVSFNPVLQSDNGEYQCKASNPVSEVTSAVYRLEVNYGPGQASITATDQAVLNSPVTFTCSAQSLPPCNYTWYFNEKETAQGSQYKIASVSNADSGSYTCVAWNSVTGRKSSAIKEFIVTGLGSLSSGEIAGIVSGTLAGVTGVALGVYFSVKLCRNNPHDLKPGPAQSSPGAVTYENFKGPSASATYENTTAIRRAGEAKNLDSTYTGLQFPDQSTYSTLNRLWLKDGQPLSTSDRITLSVDSSVVSFNPVLQSDNGEYQCKASNPVNEVTSAVYRLEANCLGSLSSGEIAGFVIGTLAGVTGVALGVYFSVKLCRNNPHDLKPGPAQSSPGAVTYENFKEPSASATYENTTAIRRAGLQFPDQSTYSTLNRFGVLVFRRDRWNCHRHTCRGHWRCSWGVFQCKAMQVSALRAGAVTYENFKGPSASATYENTTAIRRAGEAKNLDSTYTGLQFPDQSTYSTLNRP</sequence>
<evidence type="ECO:0000256" key="4">
    <source>
        <dbReference type="ARBA" id="ARBA00022989"/>
    </source>
</evidence>
<dbReference type="SMART" id="SM00408">
    <property type="entry name" value="IGc2"/>
    <property type="match status" value="3"/>
</dbReference>
<keyword evidence="5 9" id="KW-0472">Membrane</keyword>
<dbReference type="EMBL" id="JAGXEW010000032">
    <property type="protein sequence ID" value="KAK1155149.1"/>
    <property type="molecule type" value="Genomic_DNA"/>
</dbReference>
<dbReference type="AlphaFoldDB" id="A0AAD8FVS2"/>
<dbReference type="InterPro" id="IPR036179">
    <property type="entry name" value="Ig-like_dom_sf"/>
</dbReference>
<gene>
    <name evidence="12" type="primary">Ceacam1</name>
    <name evidence="12" type="ORF">AOXY_G27531</name>
</gene>
<dbReference type="InterPro" id="IPR003599">
    <property type="entry name" value="Ig_sub"/>
</dbReference>
<evidence type="ECO:0000256" key="7">
    <source>
        <dbReference type="ARBA" id="ARBA00023180"/>
    </source>
</evidence>
<keyword evidence="2 9" id="KW-0812">Transmembrane</keyword>
<dbReference type="Proteomes" id="UP001230051">
    <property type="component" value="Unassembled WGS sequence"/>
</dbReference>
<proteinExistence type="predicted"/>
<evidence type="ECO:0000256" key="5">
    <source>
        <dbReference type="ARBA" id="ARBA00023136"/>
    </source>
</evidence>
<feature type="domain" description="Ig-like" evidence="11">
    <location>
        <begin position="305"/>
        <end position="402"/>
    </location>
</feature>
<evidence type="ECO:0000313" key="13">
    <source>
        <dbReference type="Proteomes" id="UP001230051"/>
    </source>
</evidence>
<evidence type="ECO:0000256" key="1">
    <source>
        <dbReference type="ARBA" id="ARBA00004479"/>
    </source>
</evidence>
<dbReference type="GO" id="GO:0016020">
    <property type="term" value="C:membrane"/>
    <property type="evidence" value="ECO:0007669"/>
    <property type="project" value="UniProtKB-SubCell"/>
</dbReference>
<keyword evidence="7" id="KW-0325">Glycoprotein</keyword>
<feature type="chain" id="PRO_5042186616" evidence="10">
    <location>
        <begin position="23"/>
        <end position="590"/>
    </location>
</feature>
<dbReference type="SMART" id="SM00077">
    <property type="entry name" value="ITAM"/>
    <property type="match status" value="2"/>
</dbReference>
<feature type="transmembrane region" description="Helical" evidence="9">
    <location>
        <begin position="414"/>
        <end position="436"/>
    </location>
</feature>
<evidence type="ECO:0000259" key="11">
    <source>
        <dbReference type="PROSITE" id="PS50835"/>
    </source>
</evidence>
<dbReference type="PROSITE" id="PS50835">
    <property type="entry name" value="IG_LIKE"/>
    <property type="match status" value="3"/>
</dbReference>
<name>A0AAD8FVS2_ACIOX</name>
<dbReference type="InterPro" id="IPR013098">
    <property type="entry name" value="Ig_I-set"/>
</dbReference>
<accession>A0AAD8FVS2</accession>
<keyword evidence="3 10" id="KW-0732">Signal</keyword>
<dbReference type="GO" id="GO:0007166">
    <property type="term" value="P:cell surface receptor signaling pathway"/>
    <property type="evidence" value="ECO:0007669"/>
    <property type="project" value="InterPro"/>
</dbReference>
<evidence type="ECO:0000256" key="6">
    <source>
        <dbReference type="ARBA" id="ARBA00023157"/>
    </source>
</evidence>
<dbReference type="SMART" id="SM00409">
    <property type="entry name" value="IG"/>
    <property type="match status" value="3"/>
</dbReference>
<dbReference type="Pfam" id="PF13927">
    <property type="entry name" value="Ig_3"/>
    <property type="match status" value="2"/>
</dbReference>
<feature type="domain" description="Ig-like" evidence="11">
    <location>
        <begin position="162"/>
        <end position="243"/>
    </location>
</feature>
<evidence type="ECO:0000256" key="10">
    <source>
        <dbReference type="SAM" id="SignalP"/>
    </source>
</evidence>
<evidence type="ECO:0000256" key="8">
    <source>
        <dbReference type="ARBA" id="ARBA00023319"/>
    </source>
</evidence>